<evidence type="ECO:0000256" key="1">
    <source>
        <dbReference type="ARBA" id="ARBA00001968"/>
    </source>
</evidence>
<dbReference type="EMBL" id="VSWC01000196">
    <property type="protein sequence ID" value="KAA1065848.1"/>
    <property type="molecule type" value="Genomic_DNA"/>
</dbReference>
<proteinExistence type="predicted"/>
<evidence type="ECO:0000259" key="4">
    <source>
        <dbReference type="Pfam" id="PF13359"/>
    </source>
</evidence>
<name>A0A5B0LQH6_PUCGR</name>
<reference evidence="5 6" key="1">
    <citation type="submission" date="2019-05" db="EMBL/GenBank/DDBJ databases">
        <title>Emergence of the Ug99 lineage of the wheat stem rust pathogen through somatic hybridization.</title>
        <authorList>
            <person name="Li F."/>
            <person name="Upadhyaya N.M."/>
            <person name="Sperschneider J."/>
            <person name="Matny O."/>
            <person name="Nguyen-Phuc H."/>
            <person name="Mago R."/>
            <person name="Raley C."/>
            <person name="Miller M.E."/>
            <person name="Silverstein K.A.T."/>
            <person name="Henningsen E."/>
            <person name="Hirsch C.D."/>
            <person name="Visser B."/>
            <person name="Pretorius Z.A."/>
            <person name="Steffenson B.J."/>
            <person name="Schwessinger B."/>
            <person name="Dodds P.N."/>
            <person name="Figueroa M."/>
        </authorList>
    </citation>
    <scope>NUCLEOTIDE SEQUENCE [LARGE SCALE GENOMIC DNA]</scope>
    <source>
        <strain evidence="5">21-0</strain>
    </source>
</reference>
<accession>A0A5B0LQH6</accession>
<feature type="domain" description="DDE Tnp4" evidence="4">
    <location>
        <begin position="282"/>
        <end position="393"/>
    </location>
</feature>
<evidence type="ECO:0000256" key="3">
    <source>
        <dbReference type="SAM" id="MobiDB-lite"/>
    </source>
</evidence>
<gene>
    <name evidence="5" type="ORF">PGT21_012786</name>
</gene>
<comment type="cofactor">
    <cofactor evidence="1">
        <name>a divalent metal cation</name>
        <dbReference type="ChEBI" id="CHEBI:60240"/>
    </cofactor>
</comment>
<evidence type="ECO:0000256" key="2">
    <source>
        <dbReference type="ARBA" id="ARBA00022723"/>
    </source>
</evidence>
<dbReference type="InterPro" id="IPR027806">
    <property type="entry name" value="HARBI1_dom"/>
</dbReference>
<evidence type="ECO:0000313" key="5">
    <source>
        <dbReference type="EMBL" id="KAA1065848.1"/>
    </source>
</evidence>
<keyword evidence="2" id="KW-0479">Metal-binding</keyword>
<comment type="caution">
    <text evidence="5">The sequence shown here is derived from an EMBL/GenBank/DDBJ whole genome shotgun (WGS) entry which is preliminary data.</text>
</comment>
<keyword evidence="6" id="KW-1185">Reference proteome</keyword>
<evidence type="ECO:0000313" key="6">
    <source>
        <dbReference type="Proteomes" id="UP000324748"/>
    </source>
</evidence>
<dbReference type="GO" id="GO:0046872">
    <property type="term" value="F:metal ion binding"/>
    <property type="evidence" value="ECO:0007669"/>
    <property type="project" value="UniProtKB-KW"/>
</dbReference>
<dbReference type="OrthoDB" id="2502344at2759"/>
<feature type="region of interest" description="Disordered" evidence="3">
    <location>
        <begin position="41"/>
        <end position="60"/>
    </location>
</feature>
<sequence length="445" mass="50263">MTEQKARINGMLHGRVARIVGSGQTTVPLNTVLPSLFKHLSTPSAHPQHPGTPSQTPTSFIMRGYSKRQSLIRDMFMIIVWMEHNELEDMEDAVILRRKPFPTDGEIAFPKNKLLQLMYDLLLSDQALFEEQLQIILRSRYLSLRPTPKTRDEFDLERLFNMPDIDFQQAARTTKAGFVGVLDIICMNPVFHRGGICPQLPIAHQLALTLERLGSNGNATSVGRFSRNLNVGCGTVIKATRWVIEVLVSLGRQYVMWPNSTRRAEISEVMKNEGFVGCVRFVDGTTIPLFQRPGYDGEVFYDRKRRYSINAQIICDCDKYITSFITGWPGTCRDSLVYKRMQLHLNSSQYFDDGQYLLADSAYEVSKTDVPAYKNPSAKIPINTDFNYCLAKASSPKQTYNWGPQVSMEFIAGDATAPLSSERHAGTCSLALQLHHSTQHPCKAR</sequence>
<protein>
    <recommendedName>
        <fullName evidence="4">DDE Tnp4 domain-containing protein</fullName>
    </recommendedName>
</protein>
<dbReference type="Pfam" id="PF13359">
    <property type="entry name" value="DDE_Tnp_4"/>
    <property type="match status" value="1"/>
</dbReference>
<organism evidence="5 6">
    <name type="scientific">Puccinia graminis f. sp. tritici</name>
    <dbReference type="NCBI Taxonomy" id="56615"/>
    <lineage>
        <taxon>Eukaryota</taxon>
        <taxon>Fungi</taxon>
        <taxon>Dikarya</taxon>
        <taxon>Basidiomycota</taxon>
        <taxon>Pucciniomycotina</taxon>
        <taxon>Pucciniomycetes</taxon>
        <taxon>Pucciniales</taxon>
        <taxon>Pucciniaceae</taxon>
        <taxon>Puccinia</taxon>
    </lineage>
</organism>
<feature type="compositionally biased region" description="Polar residues" evidence="3">
    <location>
        <begin position="41"/>
        <end position="59"/>
    </location>
</feature>
<dbReference type="Proteomes" id="UP000324748">
    <property type="component" value="Unassembled WGS sequence"/>
</dbReference>
<dbReference type="AlphaFoldDB" id="A0A5B0LQH6"/>